<dbReference type="Proteomes" id="UP000294692">
    <property type="component" value="Unassembled WGS sequence"/>
</dbReference>
<evidence type="ECO:0000313" key="2">
    <source>
        <dbReference type="Proteomes" id="UP000294692"/>
    </source>
</evidence>
<comment type="caution">
    <text evidence="1">The sequence shown here is derived from an EMBL/GenBank/DDBJ whole genome shotgun (WGS) entry which is preliminary data.</text>
</comment>
<organism evidence="1 2">
    <name type="scientific">Paracandidimonas soli</name>
    <dbReference type="NCBI Taxonomy" id="1917182"/>
    <lineage>
        <taxon>Bacteria</taxon>
        <taxon>Pseudomonadati</taxon>
        <taxon>Pseudomonadota</taxon>
        <taxon>Betaproteobacteria</taxon>
        <taxon>Burkholderiales</taxon>
        <taxon>Alcaligenaceae</taxon>
        <taxon>Paracandidimonas</taxon>
    </lineage>
</organism>
<evidence type="ECO:0000313" key="1">
    <source>
        <dbReference type="EMBL" id="TCV01852.1"/>
    </source>
</evidence>
<protein>
    <submittedName>
        <fullName evidence="1">Uncharacterized protein</fullName>
    </submittedName>
</protein>
<keyword evidence="2" id="KW-1185">Reference proteome</keyword>
<dbReference type="AlphaFoldDB" id="A0A4R3VDS0"/>
<dbReference type="EMBL" id="SMBX01000002">
    <property type="protein sequence ID" value="TCV01852.1"/>
    <property type="molecule type" value="Genomic_DNA"/>
</dbReference>
<sequence>MKIKKTEKVDEGKVSALRAKLPGQPEVQIDEKGKLAVQLTVWAQNEAGVSEQYQVTLTDGDVERLLASLASPKTPEHTQVVGNFMQQNLRSILRLSALGSGVALAD</sequence>
<dbReference type="RefSeq" id="WP_132474696.1">
    <property type="nucleotide sequence ID" value="NZ_JBHRVM010000001.1"/>
</dbReference>
<reference evidence="1 2" key="1">
    <citation type="submission" date="2019-03" db="EMBL/GenBank/DDBJ databases">
        <title>Genomic Encyclopedia of Type Strains, Phase IV (KMG-IV): sequencing the most valuable type-strain genomes for metagenomic binning, comparative biology and taxonomic classification.</title>
        <authorList>
            <person name="Goeker M."/>
        </authorList>
    </citation>
    <scope>NUCLEOTIDE SEQUENCE [LARGE SCALE GENOMIC DNA]</scope>
    <source>
        <strain evidence="1 2">DSM 100048</strain>
    </source>
</reference>
<dbReference type="OrthoDB" id="8687167at2"/>
<gene>
    <name evidence="1" type="ORF">EV686_102566</name>
</gene>
<proteinExistence type="predicted"/>
<name>A0A4R3VDS0_9BURK</name>
<accession>A0A4R3VDS0</accession>